<evidence type="ECO:0000256" key="1">
    <source>
        <dbReference type="ARBA" id="ARBA00006596"/>
    </source>
</evidence>
<dbReference type="WBParaSite" id="TREG1_50700.2">
    <property type="protein sequence ID" value="TREG1_50700.2"/>
    <property type="gene ID" value="TREG1_50700"/>
</dbReference>
<evidence type="ECO:0000313" key="3">
    <source>
        <dbReference type="Proteomes" id="UP000050795"/>
    </source>
</evidence>
<dbReference type="AlphaFoldDB" id="A0AA85JQJ6"/>
<proteinExistence type="inferred from homology"/>
<feature type="domain" description="Iron hydrogenase large subunit C-terminal" evidence="2">
    <location>
        <begin position="41"/>
        <end position="354"/>
    </location>
</feature>
<comment type="similarity">
    <text evidence="1">Belongs to the NARF family.</text>
</comment>
<dbReference type="InterPro" id="IPR004108">
    <property type="entry name" value="Fe_hydrogenase_lsu_C"/>
</dbReference>
<organism evidence="3 4">
    <name type="scientific">Trichobilharzia regenti</name>
    <name type="common">Nasal bird schistosome</name>
    <dbReference type="NCBI Taxonomy" id="157069"/>
    <lineage>
        <taxon>Eukaryota</taxon>
        <taxon>Metazoa</taxon>
        <taxon>Spiralia</taxon>
        <taxon>Lophotrochozoa</taxon>
        <taxon>Platyhelminthes</taxon>
        <taxon>Trematoda</taxon>
        <taxon>Digenea</taxon>
        <taxon>Strigeidida</taxon>
        <taxon>Schistosomatoidea</taxon>
        <taxon>Schistosomatidae</taxon>
        <taxon>Trichobilharzia</taxon>
    </lineage>
</organism>
<dbReference type="InterPro" id="IPR050340">
    <property type="entry name" value="Cytosolic_Fe-S_CAF"/>
</dbReference>
<name>A0AA85JQJ6_TRIRE</name>
<evidence type="ECO:0000259" key="2">
    <source>
        <dbReference type="Pfam" id="PF02906"/>
    </source>
</evidence>
<protein>
    <recommendedName>
        <fullName evidence="2">Iron hydrogenase large subunit C-terminal domain-containing protein</fullName>
    </recommendedName>
</protein>
<evidence type="ECO:0000313" key="5">
    <source>
        <dbReference type="WBParaSite" id="TREG1_50700.3"/>
    </source>
</evidence>
<sequence>MSSCYGSASGYRYYLGSRFMSLRSWIGIHSSFRKRKIWTYRAMPLFSSICPGWICYAEKSPSSSVSSTESTHNEFSILPHISKIRSPQQIAGRIIKLLGEEKCFHVSIMPCFDKKLEASREEFSVQSSVADCRVPDVDLVLATNELLYLLESFCHESDGSVVFSPSTHAAELEENNILILSRLCEVFHGQWNVCNRINNMPSEAKGVVPMYRHSGSGSGGYAAYIFRFAAEKLFSINLDLNLSEDEHVIVRQLQNRDLQEMLLFNTKDDRDLAASLLASRSNRIPYRHLEVEPKALLVFAVANGFRNIQTIVQYLRKIYQVAKYERKKLKQTKSIYPFDYVEVMACPNGCLNGGGQIKELLKETNEVYASLTVAEPMSNDLVQSLYAFIKSRDPDRKSLHTTYRLFPKLKLSIPVL</sequence>
<dbReference type="InterPro" id="IPR009016">
    <property type="entry name" value="Fe_hydrogenase"/>
</dbReference>
<reference evidence="4 5" key="2">
    <citation type="submission" date="2023-11" db="UniProtKB">
        <authorList>
            <consortium name="WormBaseParasite"/>
        </authorList>
    </citation>
    <scope>IDENTIFICATION</scope>
</reference>
<keyword evidence="3" id="KW-1185">Reference proteome</keyword>
<accession>A0AA85JQJ6</accession>
<dbReference type="WBParaSite" id="TREG1_50700.3">
    <property type="protein sequence ID" value="TREG1_50700.3"/>
    <property type="gene ID" value="TREG1_50700"/>
</dbReference>
<dbReference type="Pfam" id="PF02906">
    <property type="entry name" value="Fe_hyd_lg_C"/>
    <property type="match status" value="1"/>
</dbReference>
<dbReference type="PANTHER" id="PTHR11615">
    <property type="entry name" value="NITRATE, FORMATE, IRON DEHYDROGENASE"/>
    <property type="match status" value="1"/>
</dbReference>
<reference evidence="3" key="1">
    <citation type="submission" date="2022-06" db="EMBL/GenBank/DDBJ databases">
        <authorList>
            <person name="Berger JAMES D."/>
            <person name="Berger JAMES D."/>
        </authorList>
    </citation>
    <scope>NUCLEOTIDE SEQUENCE [LARGE SCALE GENOMIC DNA]</scope>
</reference>
<dbReference type="Gene3D" id="3.40.50.1780">
    <property type="match status" value="1"/>
</dbReference>
<dbReference type="Gene3D" id="3.40.950.10">
    <property type="entry name" value="Fe-only Hydrogenase (Larger Subunit), Chain L, domain 3"/>
    <property type="match status" value="1"/>
</dbReference>
<dbReference type="SUPFAM" id="SSF53920">
    <property type="entry name" value="Fe-only hydrogenase"/>
    <property type="match status" value="1"/>
</dbReference>
<dbReference type="Proteomes" id="UP000050795">
    <property type="component" value="Unassembled WGS sequence"/>
</dbReference>
<evidence type="ECO:0000313" key="4">
    <source>
        <dbReference type="WBParaSite" id="TREG1_50700.2"/>
    </source>
</evidence>